<comment type="caution">
    <text evidence="2">The sequence shown here is derived from an EMBL/GenBank/DDBJ whole genome shotgun (WGS) entry which is preliminary data.</text>
</comment>
<dbReference type="InterPro" id="IPR006176">
    <property type="entry name" value="3-OHacyl-CoA_DH_NAD-bd"/>
</dbReference>
<gene>
    <name evidence="2" type="ORF">LCGC14_3029670</name>
</gene>
<feature type="domain" description="3-hydroxyacyl-CoA dehydrogenase NAD binding" evidence="1">
    <location>
        <begin position="26"/>
        <end position="69"/>
    </location>
</feature>
<sequence>MMSERLTDYSLSKKITQGNNGGLQRVAVVGCGNMGQEIVRAISHHGIDVIYLDTTEERVGEIRKSIELRLD</sequence>
<dbReference type="GO" id="GO:0006631">
    <property type="term" value="P:fatty acid metabolic process"/>
    <property type="evidence" value="ECO:0007669"/>
    <property type="project" value="InterPro"/>
</dbReference>
<dbReference type="EMBL" id="LAZR01063230">
    <property type="protein sequence ID" value="KKK59908.1"/>
    <property type="molecule type" value="Genomic_DNA"/>
</dbReference>
<protein>
    <recommendedName>
        <fullName evidence="1">3-hydroxyacyl-CoA dehydrogenase NAD binding domain-containing protein</fullName>
    </recommendedName>
</protein>
<evidence type="ECO:0000313" key="2">
    <source>
        <dbReference type="EMBL" id="KKK59908.1"/>
    </source>
</evidence>
<dbReference type="Gene3D" id="3.40.50.720">
    <property type="entry name" value="NAD(P)-binding Rossmann-like Domain"/>
    <property type="match status" value="1"/>
</dbReference>
<dbReference type="AlphaFoldDB" id="A0A0F8WT87"/>
<dbReference type="GO" id="GO:0070403">
    <property type="term" value="F:NAD+ binding"/>
    <property type="evidence" value="ECO:0007669"/>
    <property type="project" value="InterPro"/>
</dbReference>
<dbReference type="Pfam" id="PF02737">
    <property type="entry name" value="3HCDH_N"/>
    <property type="match status" value="1"/>
</dbReference>
<reference evidence="2" key="1">
    <citation type="journal article" date="2015" name="Nature">
        <title>Complex archaea that bridge the gap between prokaryotes and eukaryotes.</title>
        <authorList>
            <person name="Spang A."/>
            <person name="Saw J.H."/>
            <person name="Jorgensen S.L."/>
            <person name="Zaremba-Niedzwiedzka K."/>
            <person name="Martijn J."/>
            <person name="Lind A.E."/>
            <person name="van Eijk R."/>
            <person name="Schleper C."/>
            <person name="Guy L."/>
            <person name="Ettema T.J."/>
        </authorList>
    </citation>
    <scope>NUCLEOTIDE SEQUENCE</scope>
</reference>
<proteinExistence type="predicted"/>
<feature type="non-terminal residue" evidence="2">
    <location>
        <position position="71"/>
    </location>
</feature>
<evidence type="ECO:0000259" key="1">
    <source>
        <dbReference type="Pfam" id="PF02737"/>
    </source>
</evidence>
<dbReference type="InterPro" id="IPR036291">
    <property type="entry name" value="NAD(P)-bd_dom_sf"/>
</dbReference>
<name>A0A0F8WT87_9ZZZZ</name>
<dbReference type="SUPFAM" id="SSF51735">
    <property type="entry name" value="NAD(P)-binding Rossmann-fold domains"/>
    <property type="match status" value="1"/>
</dbReference>
<accession>A0A0F8WT87</accession>
<organism evidence="2">
    <name type="scientific">marine sediment metagenome</name>
    <dbReference type="NCBI Taxonomy" id="412755"/>
    <lineage>
        <taxon>unclassified sequences</taxon>
        <taxon>metagenomes</taxon>
        <taxon>ecological metagenomes</taxon>
    </lineage>
</organism>